<dbReference type="EMBL" id="ML977317">
    <property type="protein sequence ID" value="KAF2118327.1"/>
    <property type="molecule type" value="Genomic_DNA"/>
</dbReference>
<evidence type="ECO:0000259" key="1">
    <source>
        <dbReference type="PROSITE" id="PS50181"/>
    </source>
</evidence>
<dbReference type="Proteomes" id="UP000799770">
    <property type="component" value="Unassembled WGS sequence"/>
</dbReference>
<dbReference type="Pfam" id="PF00646">
    <property type="entry name" value="F-box"/>
    <property type="match status" value="1"/>
</dbReference>
<protein>
    <recommendedName>
        <fullName evidence="1">F-box domain-containing protein</fullName>
    </recommendedName>
</protein>
<dbReference type="OrthoDB" id="3800504at2759"/>
<accession>A0A6A5ZHP0</accession>
<dbReference type="AlphaFoldDB" id="A0A6A5ZHP0"/>
<evidence type="ECO:0000313" key="3">
    <source>
        <dbReference type="Proteomes" id="UP000799770"/>
    </source>
</evidence>
<feature type="domain" description="F-box" evidence="1">
    <location>
        <begin position="65"/>
        <end position="114"/>
    </location>
</feature>
<keyword evidence="3" id="KW-1185">Reference proteome</keyword>
<dbReference type="InterPro" id="IPR001810">
    <property type="entry name" value="F-box_dom"/>
</dbReference>
<dbReference type="PROSITE" id="PS50181">
    <property type="entry name" value="FBOX"/>
    <property type="match status" value="1"/>
</dbReference>
<evidence type="ECO:0000313" key="2">
    <source>
        <dbReference type="EMBL" id="KAF2118327.1"/>
    </source>
</evidence>
<organism evidence="2 3">
    <name type="scientific">Lophiotrema nucula</name>
    <dbReference type="NCBI Taxonomy" id="690887"/>
    <lineage>
        <taxon>Eukaryota</taxon>
        <taxon>Fungi</taxon>
        <taxon>Dikarya</taxon>
        <taxon>Ascomycota</taxon>
        <taxon>Pezizomycotina</taxon>
        <taxon>Dothideomycetes</taxon>
        <taxon>Pleosporomycetidae</taxon>
        <taxon>Pleosporales</taxon>
        <taxon>Lophiotremataceae</taxon>
        <taxon>Lophiotrema</taxon>
    </lineage>
</organism>
<dbReference type="CDD" id="cd09917">
    <property type="entry name" value="F-box_SF"/>
    <property type="match status" value="1"/>
</dbReference>
<gene>
    <name evidence="2" type="ORF">BDV96DRAFT_382608</name>
</gene>
<dbReference type="SUPFAM" id="SSF81383">
    <property type="entry name" value="F-box domain"/>
    <property type="match status" value="1"/>
</dbReference>
<sequence>MQAFSLFVPEADEYFSFELENNVPLADQYARWLEIRLARPVVEARESHTTKPTSHTLIAEADPTVSTLLALPTELQLYVLENLDDLSLAKTALTCRHLFDVACHVLPKHYLRRLAPWAGKRLLCMTENTSAKDELPQKFFEESTVSSIRTRIATKPCPCSVSGGPLGVTSDKRIAPLLEKTFNRIDDENIWLPNSYSTKQQDRSNRTLLRSLLSGSRVGVANTPFYPRDQQWILRNLTTKEYVRDDVIAARRGTGPFIVSDEYGFGQIVLSRTSWGRLERSNCFEKLDDRPDKQDLHRGVWAGHAFDIVTVGMHEAETKEEDDWIDVSEEVHAEMLEAIFGEGVC</sequence>
<proteinExistence type="predicted"/>
<reference evidence="2" key="1">
    <citation type="journal article" date="2020" name="Stud. Mycol.">
        <title>101 Dothideomycetes genomes: a test case for predicting lifestyles and emergence of pathogens.</title>
        <authorList>
            <person name="Haridas S."/>
            <person name="Albert R."/>
            <person name="Binder M."/>
            <person name="Bloem J."/>
            <person name="Labutti K."/>
            <person name="Salamov A."/>
            <person name="Andreopoulos B."/>
            <person name="Baker S."/>
            <person name="Barry K."/>
            <person name="Bills G."/>
            <person name="Bluhm B."/>
            <person name="Cannon C."/>
            <person name="Castanera R."/>
            <person name="Culley D."/>
            <person name="Daum C."/>
            <person name="Ezra D."/>
            <person name="Gonzalez J."/>
            <person name="Henrissat B."/>
            <person name="Kuo A."/>
            <person name="Liang C."/>
            <person name="Lipzen A."/>
            <person name="Lutzoni F."/>
            <person name="Magnuson J."/>
            <person name="Mondo S."/>
            <person name="Nolan M."/>
            <person name="Ohm R."/>
            <person name="Pangilinan J."/>
            <person name="Park H.-J."/>
            <person name="Ramirez L."/>
            <person name="Alfaro M."/>
            <person name="Sun H."/>
            <person name="Tritt A."/>
            <person name="Yoshinaga Y."/>
            <person name="Zwiers L.-H."/>
            <person name="Turgeon B."/>
            <person name="Goodwin S."/>
            <person name="Spatafora J."/>
            <person name="Crous P."/>
            <person name="Grigoriev I."/>
        </authorList>
    </citation>
    <scope>NUCLEOTIDE SEQUENCE</scope>
    <source>
        <strain evidence="2">CBS 627.86</strain>
    </source>
</reference>
<dbReference type="InterPro" id="IPR036047">
    <property type="entry name" value="F-box-like_dom_sf"/>
</dbReference>
<name>A0A6A5ZHP0_9PLEO</name>